<evidence type="ECO:0000313" key="3">
    <source>
        <dbReference type="EMBL" id="TFW32684.1"/>
    </source>
</evidence>
<evidence type="ECO:0000256" key="2">
    <source>
        <dbReference type="SAM" id="SignalP"/>
    </source>
</evidence>
<dbReference type="EMBL" id="SPUM01000050">
    <property type="protein sequence ID" value="TFW32684.1"/>
    <property type="molecule type" value="Genomic_DNA"/>
</dbReference>
<keyword evidence="2" id="KW-0732">Signal</keyword>
<protein>
    <submittedName>
        <fullName evidence="3">DUF885 domain-containing protein</fullName>
    </submittedName>
</protein>
<dbReference type="InterPro" id="IPR010281">
    <property type="entry name" value="DUF885"/>
</dbReference>
<dbReference type="RefSeq" id="WP_135189445.1">
    <property type="nucleotide sequence ID" value="NZ_SPUM01000050.1"/>
</dbReference>
<evidence type="ECO:0000256" key="1">
    <source>
        <dbReference type="SAM" id="MobiDB-lite"/>
    </source>
</evidence>
<feature type="region of interest" description="Disordered" evidence="1">
    <location>
        <begin position="578"/>
        <end position="597"/>
    </location>
</feature>
<feature type="signal peptide" evidence="2">
    <location>
        <begin position="1"/>
        <end position="18"/>
    </location>
</feature>
<proteinExistence type="predicted"/>
<dbReference type="AlphaFoldDB" id="A0A4Y9T054"/>
<evidence type="ECO:0000313" key="4">
    <source>
        <dbReference type="Proteomes" id="UP000297258"/>
    </source>
</evidence>
<sequence length="597" mass="65983">MRRLIALLVLFAPLAAGAVDTTDEQARALFESDWQWRMQRQPEYATAVGDHRYDATLSDTSLAASRDAAAHDRQMLESIRQIDRGQLDGQDLVSYDLFVHDKERRLAGTAIYPYDPQPVTAQDGIQVGLPQLVAQMPFASETDYRNYIARLNALPRHVDGLIEQMREGMRTGWTAPKVLMAPVPAMLRDLREHLLDGSVGAPLRRIPGTIPREVRDELLAAGRSALEKSAAPALQKLEDFIRTDYLPAARDSIAASALPGGAAWYGFLVARATDSTMSAADINALGRKEVARIREAMQATIKRTGFRGDFAQFVAFARSDPRLFYKDPETLLARYRRTIERASAQLPALATTLPQEEIVVKPMQETGAQRQGAAYYEAATADTPAALVVNTWRLSAQPIWMIESLTLHEALPGHHLQVARAHELAGLPSFRRFAWYPAFGEGWATYAETLGPQIGFYKDAFSTFGHQNEQLLRAARLVVDTGIHALGWSRQQAIDYLNANTANPPPDNEIEVDRYIAHPGQALGYKIGQLRIQALREKAQAALGPRFDERRFHDAVLGDGALPLPLLEEQVGRWIAAQDALPPAQPPPGPGNDTGQE</sequence>
<reference evidence="3 4" key="1">
    <citation type="submission" date="2019-03" db="EMBL/GenBank/DDBJ databases">
        <title>Draft genome of Massilia hortus sp. nov., a novel bacterial species of the Oxalobacteraceae family.</title>
        <authorList>
            <person name="Peta V."/>
            <person name="Raths R."/>
            <person name="Bucking H."/>
        </authorList>
    </citation>
    <scope>NUCLEOTIDE SEQUENCE [LARGE SCALE GENOMIC DNA]</scope>
    <source>
        <strain evidence="3 4">ONC3</strain>
    </source>
</reference>
<dbReference type="OrthoDB" id="9760040at2"/>
<gene>
    <name evidence="3" type="ORF">E4O92_09035</name>
</gene>
<comment type="caution">
    <text evidence="3">The sequence shown here is derived from an EMBL/GenBank/DDBJ whole genome shotgun (WGS) entry which is preliminary data.</text>
</comment>
<feature type="chain" id="PRO_5021295262" evidence="2">
    <location>
        <begin position="19"/>
        <end position="597"/>
    </location>
</feature>
<name>A0A4Y9T054_9BURK</name>
<dbReference type="Pfam" id="PF05960">
    <property type="entry name" value="DUF885"/>
    <property type="match status" value="1"/>
</dbReference>
<accession>A0A4Y9T054</accession>
<dbReference type="PANTHER" id="PTHR33361:SF2">
    <property type="entry name" value="DUF885 DOMAIN-CONTAINING PROTEIN"/>
    <property type="match status" value="1"/>
</dbReference>
<organism evidence="3 4">
    <name type="scientific">Massilia horti</name>
    <dbReference type="NCBI Taxonomy" id="2562153"/>
    <lineage>
        <taxon>Bacteria</taxon>
        <taxon>Pseudomonadati</taxon>
        <taxon>Pseudomonadota</taxon>
        <taxon>Betaproteobacteria</taxon>
        <taxon>Burkholderiales</taxon>
        <taxon>Oxalobacteraceae</taxon>
        <taxon>Telluria group</taxon>
        <taxon>Massilia</taxon>
    </lineage>
</organism>
<keyword evidence="4" id="KW-1185">Reference proteome</keyword>
<dbReference type="Proteomes" id="UP000297258">
    <property type="component" value="Unassembled WGS sequence"/>
</dbReference>
<dbReference type="PANTHER" id="PTHR33361">
    <property type="entry name" value="GLR0591 PROTEIN"/>
    <property type="match status" value="1"/>
</dbReference>